<dbReference type="Pfam" id="PF08482">
    <property type="entry name" value="HrpB_C"/>
    <property type="match status" value="1"/>
</dbReference>
<evidence type="ECO:0000259" key="5">
    <source>
        <dbReference type="PROSITE" id="PS51192"/>
    </source>
</evidence>
<dbReference type="InterPro" id="IPR010225">
    <property type="entry name" value="HrpB"/>
</dbReference>
<dbReference type="EMBL" id="NIDE01000003">
    <property type="protein sequence ID" value="OWK44407.1"/>
    <property type="molecule type" value="Genomic_DNA"/>
</dbReference>
<dbReference type="SMART" id="SM00487">
    <property type="entry name" value="DEXDc"/>
    <property type="match status" value="1"/>
</dbReference>
<dbReference type="InterPro" id="IPR011545">
    <property type="entry name" value="DEAD/DEAH_box_helicase_dom"/>
</dbReference>
<dbReference type="GO" id="GO:0016787">
    <property type="term" value="F:hydrolase activity"/>
    <property type="evidence" value="ECO:0007669"/>
    <property type="project" value="UniProtKB-KW"/>
</dbReference>
<keyword evidence="2" id="KW-0378">Hydrolase</keyword>
<dbReference type="CDD" id="cd18791">
    <property type="entry name" value="SF2_C_RHA"/>
    <property type="match status" value="1"/>
</dbReference>
<evidence type="ECO:0000256" key="3">
    <source>
        <dbReference type="ARBA" id="ARBA00022806"/>
    </source>
</evidence>
<dbReference type="InterPro" id="IPR027417">
    <property type="entry name" value="P-loop_NTPase"/>
</dbReference>
<feature type="domain" description="Helicase C-terminal" evidence="6">
    <location>
        <begin position="223"/>
        <end position="387"/>
    </location>
</feature>
<gene>
    <name evidence="7" type="ORF">FRUB_02339</name>
</gene>
<dbReference type="InterPro" id="IPR048333">
    <property type="entry name" value="HA2_WH"/>
</dbReference>
<dbReference type="NCBIfam" id="TIGR01970">
    <property type="entry name" value="DEAH_box_HrpB"/>
    <property type="match status" value="1"/>
</dbReference>
<dbReference type="Pfam" id="PF00271">
    <property type="entry name" value="Helicase_C"/>
    <property type="match status" value="1"/>
</dbReference>
<evidence type="ECO:0000313" key="7">
    <source>
        <dbReference type="EMBL" id="OWK44407.1"/>
    </source>
</evidence>
<dbReference type="InterPro" id="IPR007502">
    <property type="entry name" value="Helicase-assoc_dom"/>
</dbReference>
<keyword evidence="1" id="KW-0547">Nucleotide-binding</keyword>
<name>A0A225E7J5_9BACT</name>
<dbReference type="Pfam" id="PF04408">
    <property type="entry name" value="WHD_HA2"/>
    <property type="match status" value="1"/>
</dbReference>
<evidence type="ECO:0000256" key="4">
    <source>
        <dbReference type="ARBA" id="ARBA00022840"/>
    </source>
</evidence>
<dbReference type="GO" id="GO:0003676">
    <property type="term" value="F:nucleic acid binding"/>
    <property type="evidence" value="ECO:0007669"/>
    <property type="project" value="InterPro"/>
</dbReference>
<feature type="domain" description="Helicase ATP-binding" evidence="5">
    <location>
        <begin position="33"/>
        <end position="197"/>
    </location>
</feature>
<dbReference type="InterPro" id="IPR001650">
    <property type="entry name" value="Helicase_C-like"/>
</dbReference>
<comment type="caution">
    <text evidence="7">The sequence shown here is derived from an EMBL/GenBank/DDBJ whole genome shotgun (WGS) entry which is preliminary data.</text>
</comment>
<dbReference type="SMART" id="SM00490">
    <property type="entry name" value="HELICc"/>
    <property type="match status" value="1"/>
</dbReference>
<proteinExistence type="predicted"/>
<evidence type="ECO:0000259" key="6">
    <source>
        <dbReference type="PROSITE" id="PS51194"/>
    </source>
</evidence>
<dbReference type="PANTHER" id="PTHR43519:SF1">
    <property type="entry name" value="ATP-DEPENDENT RNA HELICASE HRPB"/>
    <property type="match status" value="1"/>
</dbReference>
<organism evidence="7 8">
    <name type="scientific">Fimbriiglobus ruber</name>
    <dbReference type="NCBI Taxonomy" id="1908690"/>
    <lineage>
        <taxon>Bacteria</taxon>
        <taxon>Pseudomonadati</taxon>
        <taxon>Planctomycetota</taxon>
        <taxon>Planctomycetia</taxon>
        <taxon>Gemmatales</taxon>
        <taxon>Gemmataceae</taxon>
        <taxon>Fimbriiglobus</taxon>
    </lineage>
</organism>
<dbReference type="Proteomes" id="UP000214646">
    <property type="component" value="Unassembled WGS sequence"/>
</dbReference>
<dbReference type="PIRSF" id="PIRSF005496">
    <property type="entry name" value="ATP_hel_hrpB"/>
    <property type="match status" value="1"/>
</dbReference>
<dbReference type="GO" id="GO:0005524">
    <property type="term" value="F:ATP binding"/>
    <property type="evidence" value="ECO:0007669"/>
    <property type="project" value="UniProtKB-KW"/>
</dbReference>
<keyword evidence="8" id="KW-1185">Reference proteome</keyword>
<protein>
    <submittedName>
        <fullName evidence="7">ATP-dependent helicase HrpB</fullName>
    </submittedName>
</protein>
<accession>A0A225E7J5</accession>
<dbReference type="InterPro" id="IPR013689">
    <property type="entry name" value="RNA_helicase_ATP-dep_HrpB_C"/>
</dbReference>
<dbReference type="Pfam" id="PF00270">
    <property type="entry name" value="DEAD"/>
    <property type="match status" value="1"/>
</dbReference>
<dbReference type="RefSeq" id="WP_238602538.1">
    <property type="nucleotide sequence ID" value="NZ_NIDE01000003.1"/>
</dbReference>
<dbReference type="PROSITE" id="PS51194">
    <property type="entry name" value="HELICASE_CTER"/>
    <property type="match status" value="1"/>
</dbReference>
<evidence type="ECO:0000313" key="8">
    <source>
        <dbReference type="Proteomes" id="UP000214646"/>
    </source>
</evidence>
<dbReference type="FunFam" id="3.40.50.300:FF:002125">
    <property type="entry name" value="ATP-dependent helicase HrpB"/>
    <property type="match status" value="1"/>
</dbReference>
<reference evidence="8" key="1">
    <citation type="submission" date="2017-06" db="EMBL/GenBank/DDBJ databases">
        <title>Genome analysis of Fimbriiglobus ruber SP5, the first member of the order Planctomycetales with confirmed chitinolytic capability.</title>
        <authorList>
            <person name="Ravin N.V."/>
            <person name="Rakitin A.L."/>
            <person name="Ivanova A.A."/>
            <person name="Beletsky A.V."/>
            <person name="Kulichevskaya I.S."/>
            <person name="Mardanov A.V."/>
            <person name="Dedysh S.N."/>
        </authorList>
    </citation>
    <scope>NUCLEOTIDE SEQUENCE [LARGE SCALE GENOMIC DNA]</scope>
    <source>
        <strain evidence="8">SP5</strain>
    </source>
</reference>
<evidence type="ECO:0000256" key="2">
    <source>
        <dbReference type="ARBA" id="ARBA00022801"/>
    </source>
</evidence>
<dbReference type="Gene3D" id="1.20.120.1080">
    <property type="match status" value="1"/>
</dbReference>
<evidence type="ECO:0000256" key="1">
    <source>
        <dbReference type="ARBA" id="ARBA00022741"/>
    </source>
</evidence>
<dbReference type="SUPFAM" id="SSF52540">
    <property type="entry name" value="P-loop containing nucleoside triphosphate hydrolases"/>
    <property type="match status" value="1"/>
</dbReference>
<dbReference type="SMART" id="SM00847">
    <property type="entry name" value="HA2"/>
    <property type="match status" value="1"/>
</dbReference>
<dbReference type="InterPro" id="IPR014001">
    <property type="entry name" value="Helicase_ATP-bd"/>
</dbReference>
<dbReference type="Gene3D" id="3.40.50.300">
    <property type="entry name" value="P-loop containing nucleotide triphosphate hydrolases"/>
    <property type="match status" value="2"/>
</dbReference>
<sequence length="862" mass="94374">MDTANLGTRFAARYQSDMARDRLPIDDVIPDLLNALKQSGAVVLRAPTGAGKTTRVPPAIVESGLAGAGQVLLLEPRRVAARAAARRMAVEHGSALGDVYGYHVRFDRKAGPRTRAVAVTPGILLRMLHDDPFLERISAVVFDEFHERGLEADLALGMVRLVRQTVRPDLQVVVMSATIDADPVAAYLGDCRVVTSEGRTFPVDIRYRPRRPEAPWPVATAAAVRTVLDETDGDALVFLPGLREIRQTTAELEGFARDQNIALLPLHGDLPPEQQDRALQKLDRRKIVLATNVAETSVTVDGVTVVVDTGLARVMEFDAGVGMDRLRLVPIARASADQRAGRAGRTRPGVCVRLWDEPGHRSRPEQTEPEIRRVDLAGAVLQLLALGETAVEAFPWLEPPRPEAVAQALGLLRRLDALDGNTLTDTGRTLARLPVHPRVGRLLVEGQRLGIPDRAALAGAILSERDSFERGVDAGPPRAPAPTVSDVLDRVEALEAFDSSGRLDGPLGRLHRGGAWSVLQARDQLRRLVRDETTTGTVSCSNPDNDLLRAILAAFPDRLARRRGPNDRRAKMVGGRGVRLGPSSGVVESDLFVCVDVDAGGVESLVRLASSVEREWLPAEKLVVANEILFDGQAGKLVARKQTRYEDLVIDDTAGHIGDETRAAQVLAAAAAARLDQVLPPADSDAGRFRVRVRCLRGWMPALELPAFDDTDLGELLEPFCRGRRSLADLRNGPWLDALRRMLSYQKLQAVDREAPDSIEVPSGSHITMQYEEGRPPILAARIQELFGLTETPRVAGGRVKVLLHLLAPNYRPQQVTDDLASFWKNGYPLVRKELRARYPRHSWPDDPFTAEAIRGPRRRSE</sequence>
<dbReference type="GO" id="GO:0004386">
    <property type="term" value="F:helicase activity"/>
    <property type="evidence" value="ECO:0007669"/>
    <property type="project" value="UniProtKB-KW"/>
</dbReference>
<keyword evidence="3 7" id="KW-0347">Helicase</keyword>
<keyword evidence="4" id="KW-0067">ATP-binding</keyword>
<dbReference type="AlphaFoldDB" id="A0A225E7J5"/>
<dbReference type="PROSITE" id="PS51192">
    <property type="entry name" value="HELICASE_ATP_BIND_1"/>
    <property type="match status" value="1"/>
</dbReference>
<dbReference type="PANTHER" id="PTHR43519">
    <property type="entry name" value="ATP-DEPENDENT RNA HELICASE HRPB"/>
    <property type="match status" value="1"/>
</dbReference>